<dbReference type="CDD" id="cd18369">
    <property type="entry name" value="BTB_POZ_KCTD10-like_BACURD"/>
    <property type="match status" value="1"/>
</dbReference>
<dbReference type="AlphaFoldDB" id="A0A914H0H8"/>
<evidence type="ECO:0000259" key="1">
    <source>
        <dbReference type="PROSITE" id="PS50097"/>
    </source>
</evidence>
<organism evidence="2 3">
    <name type="scientific">Globodera rostochiensis</name>
    <name type="common">Golden nematode worm</name>
    <name type="synonym">Heterodera rostochiensis</name>
    <dbReference type="NCBI Taxonomy" id="31243"/>
    <lineage>
        <taxon>Eukaryota</taxon>
        <taxon>Metazoa</taxon>
        <taxon>Ecdysozoa</taxon>
        <taxon>Nematoda</taxon>
        <taxon>Chromadorea</taxon>
        <taxon>Rhabditida</taxon>
        <taxon>Tylenchina</taxon>
        <taxon>Tylenchomorpha</taxon>
        <taxon>Tylenchoidea</taxon>
        <taxon>Heteroderidae</taxon>
        <taxon>Heteroderinae</taxon>
        <taxon>Globodera</taxon>
    </lineage>
</organism>
<dbReference type="Pfam" id="PF02214">
    <property type="entry name" value="BTB_2"/>
    <property type="match status" value="1"/>
</dbReference>
<evidence type="ECO:0000313" key="3">
    <source>
        <dbReference type="WBParaSite" id="Gr19_v10_g12104.t1"/>
    </source>
</evidence>
<dbReference type="InterPro" id="IPR011333">
    <property type="entry name" value="SKP1/BTB/POZ_sf"/>
</dbReference>
<dbReference type="SUPFAM" id="SSF54695">
    <property type="entry name" value="POZ domain"/>
    <property type="match status" value="1"/>
</dbReference>
<name>A0A914H0H8_GLORO</name>
<dbReference type="Proteomes" id="UP000887572">
    <property type="component" value="Unplaced"/>
</dbReference>
<dbReference type="InterPro" id="IPR000210">
    <property type="entry name" value="BTB/POZ_dom"/>
</dbReference>
<dbReference type="InterPro" id="IPR045068">
    <property type="entry name" value="BACURD1-3"/>
</dbReference>
<dbReference type="FunFam" id="3.30.710.10:FF:000046">
    <property type="entry name" value="BTB/POZ domain-containing protein KCTD7 isoform X1"/>
    <property type="match status" value="1"/>
</dbReference>
<proteinExistence type="predicted"/>
<dbReference type="InterPro" id="IPR003131">
    <property type="entry name" value="T1-type_BTB"/>
</dbReference>
<accession>A0A914H0H8</accession>
<keyword evidence="2" id="KW-1185">Reference proteome</keyword>
<sequence>MSSAMAADSNEDNGSPKHHLIGHDQYVKLNVGGSLFLTTIGTLTKYDSMLKAMFSGRLEVRRDRDGYVLVDRCGKHFGLILNFLREGTLPLPECRQEVLEILIEAKYYLLQELVEHCYSWLKTLQHDQLVSTLGVCRVPIVVSKKQVEQIVQSCAGKPVIELLLNRQNNKYSPLYQKHWNRKSGNLPVDFLRKCESQSRGLLHFNYLRNGQKADKTRIYEEALNVLLTFDHQGLSGVCTRCKRPNDDGSVANWPDFLAELPAELNTGLKQLGPEAAASIAGNGRIDWRLEQLAIGALIGAEEGGSSGHQLRRKNAVNDRETVNNSNIAGGSSSTVATAAAAAMCPKGPQKMSECDD</sequence>
<dbReference type="GO" id="GO:0051260">
    <property type="term" value="P:protein homooligomerization"/>
    <property type="evidence" value="ECO:0007669"/>
    <property type="project" value="InterPro"/>
</dbReference>
<evidence type="ECO:0000313" key="2">
    <source>
        <dbReference type="Proteomes" id="UP000887572"/>
    </source>
</evidence>
<dbReference type="SMART" id="SM00225">
    <property type="entry name" value="BTB"/>
    <property type="match status" value="1"/>
</dbReference>
<dbReference type="PANTHER" id="PTHR11145">
    <property type="entry name" value="BTB/POZ DOMAIN-CONTAINING ADAPTER FOR CUL3-MEDIATED RHOA DEGRADATION PROTEIN FAMILY MEMBER"/>
    <property type="match status" value="1"/>
</dbReference>
<dbReference type="Gene3D" id="3.30.710.10">
    <property type="entry name" value="Potassium Channel Kv1.1, Chain A"/>
    <property type="match status" value="1"/>
</dbReference>
<dbReference type="WBParaSite" id="Gr19_v10_g12104.t1">
    <property type="protein sequence ID" value="Gr19_v10_g12104.t1"/>
    <property type="gene ID" value="Gr19_v10_g12104"/>
</dbReference>
<dbReference type="PROSITE" id="PS50097">
    <property type="entry name" value="BTB"/>
    <property type="match status" value="1"/>
</dbReference>
<protein>
    <submittedName>
        <fullName evidence="3">BTB domain-containing protein</fullName>
    </submittedName>
</protein>
<dbReference type="PANTHER" id="PTHR11145:SF8">
    <property type="entry name" value="RE57120P"/>
    <property type="match status" value="1"/>
</dbReference>
<reference evidence="3" key="1">
    <citation type="submission" date="2022-11" db="UniProtKB">
        <authorList>
            <consortium name="WormBaseParasite"/>
        </authorList>
    </citation>
    <scope>IDENTIFICATION</scope>
</reference>
<feature type="domain" description="BTB" evidence="1">
    <location>
        <begin position="25"/>
        <end position="93"/>
    </location>
</feature>